<dbReference type="OrthoDB" id="5151057at2759"/>
<organism evidence="5 6">
    <name type="scientific">Hirsutella minnesotensis 3608</name>
    <dbReference type="NCBI Taxonomy" id="1043627"/>
    <lineage>
        <taxon>Eukaryota</taxon>
        <taxon>Fungi</taxon>
        <taxon>Dikarya</taxon>
        <taxon>Ascomycota</taxon>
        <taxon>Pezizomycotina</taxon>
        <taxon>Sordariomycetes</taxon>
        <taxon>Hypocreomycetidae</taxon>
        <taxon>Hypocreales</taxon>
        <taxon>Ophiocordycipitaceae</taxon>
        <taxon>Hirsutella</taxon>
    </lineage>
</organism>
<evidence type="ECO:0000313" key="4">
    <source>
        <dbReference type="EMBL" id="KJZ70447.1"/>
    </source>
</evidence>
<feature type="compositionally biased region" description="Basic and acidic residues" evidence="1">
    <location>
        <begin position="672"/>
        <end position="682"/>
    </location>
</feature>
<evidence type="ECO:0000259" key="2">
    <source>
        <dbReference type="Pfam" id="PF03101"/>
    </source>
</evidence>
<dbReference type="EMBL" id="KQ030584">
    <property type="protein sequence ID" value="KJZ71189.1"/>
    <property type="molecule type" value="Genomic_DNA"/>
</dbReference>
<dbReference type="PANTHER" id="PTHR31569">
    <property type="entry name" value="SWIM-TYPE DOMAIN-CONTAINING PROTEIN"/>
    <property type="match status" value="1"/>
</dbReference>
<accession>A0A0F8A345</accession>
<sequence>MDFMSTVFATNYGSEEEAIQACRAIGWEVGFSLRRQNTWPPKSSGKPATYLLLECGKGGKYKDQHSSTVHGSKSRLNTSSQKTGCKFKLCLKKQEPASHWRVMPASTAEPHNHPFSNPITHSSFRAGLLKDRAGQIRQLYNGGLRPYQIADYLRRLGDQEDHNLRGLQGIHIANFLAQLRRDELAGRAPIQFLYDLLKDSSIGFFWRDTRDIEGRLTGLFIAPASSVSLWRQYWHSLLLDCTYKTNRFKMPLLNFCGSTSERMTFSIAAAFLTGEAELQYRWALSCLIELATEEGIPLPRVIVTDRELALMNALTLTALATVLHLLCRWHISKNVLAKTKAFFPKATKGGNVITRAPEFTAFLDAWASLVQAPEEDVFYKRLQAFKTAGYPPAAVAYAVDTWLDPWKDKFVACFVNRHRHFGHTTTSIIEGMHSTMKKFLWSSTGDLNSVFQRLQTFWSYQAAEIASKHQAAGHKVATSTLQPIFAKIRPNLSRWALLRIGVEFRAVPAPNTLDEKTKPPAGRCNRQHHCSFKATLGLPCRHDIFNRVKASSRGFGSVIPFEMNEVDEFWHQQRPRPRPDDAPLEPLPIRGKGRPKGSLNLERSTRREASEFEVIESIERAEAVPLPPPSTAPAALPGGTRKSTRKRKADGKADGRGRPAAAKTTANSTARGLDHLHRHGDTYEPGTEAPRQWQREEEDYDELAGETQGSIHVQLSQSYWRAIEAELDEDAELQEELDELAKGS</sequence>
<feature type="domain" description="FAR1" evidence="2">
    <location>
        <begin position="26"/>
        <end position="115"/>
    </location>
</feature>
<feature type="region of interest" description="Disordered" evidence="1">
    <location>
        <begin position="571"/>
        <end position="709"/>
    </location>
</feature>
<name>A0A0F8A345_9HYPO</name>
<evidence type="ECO:0008006" key="7">
    <source>
        <dbReference type="Google" id="ProtNLM"/>
    </source>
</evidence>
<dbReference type="PANTHER" id="PTHR31569:SF4">
    <property type="entry name" value="SWIM-TYPE DOMAIN-CONTAINING PROTEIN"/>
    <property type="match status" value="1"/>
</dbReference>
<evidence type="ECO:0000256" key="1">
    <source>
        <dbReference type="SAM" id="MobiDB-lite"/>
    </source>
</evidence>
<dbReference type="AlphaFoldDB" id="A0A0F8A345"/>
<keyword evidence="6" id="KW-1185">Reference proteome</keyword>
<evidence type="ECO:0000313" key="6">
    <source>
        <dbReference type="Proteomes" id="UP000054481"/>
    </source>
</evidence>
<proteinExistence type="predicted"/>
<dbReference type="Proteomes" id="UP000054481">
    <property type="component" value="Unassembled WGS sequence"/>
</dbReference>
<feature type="domain" description="MULE transposase" evidence="3">
    <location>
        <begin position="237"/>
        <end position="334"/>
    </location>
</feature>
<dbReference type="Pfam" id="PF03101">
    <property type="entry name" value="FAR1"/>
    <property type="match status" value="1"/>
</dbReference>
<gene>
    <name evidence="5" type="ORF">HIM_09395</name>
    <name evidence="4" type="ORF">HIM_10166</name>
</gene>
<reference evidence="5 6" key="1">
    <citation type="journal article" date="2014" name="Genome Biol. Evol.">
        <title>Comparative genomics and transcriptomics analyses reveal divergent lifestyle features of nematode endoparasitic fungus Hirsutella minnesotensis.</title>
        <authorList>
            <person name="Lai Y."/>
            <person name="Liu K."/>
            <person name="Zhang X."/>
            <person name="Zhang X."/>
            <person name="Li K."/>
            <person name="Wang N."/>
            <person name="Shu C."/>
            <person name="Wu Y."/>
            <person name="Wang C."/>
            <person name="Bushley K.E."/>
            <person name="Xiang M."/>
            <person name="Liu X."/>
        </authorList>
    </citation>
    <scope>NUCLEOTIDE SEQUENCE [LARGE SCALE GENOMIC DNA]</scope>
    <source>
        <strain evidence="5 6">3608</strain>
    </source>
</reference>
<dbReference type="Pfam" id="PF10551">
    <property type="entry name" value="MULE"/>
    <property type="match status" value="1"/>
</dbReference>
<evidence type="ECO:0000259" key="3">
    <source>
        <dbReference type="Pfam" id="PF10551"/>
    </source>
</evidence>
<protein>
    <recommendedName>
        <fullName evidence="7">MULE transposase domain-containing protein</fullName>
    </recommendedName>
</protein>
<dbReference type="InterPro" id="IPR052579">
    <property type="entry name" value="Zinc_finger_SWIM"/>
</dbReference>
<evidence type="ECO:0000313" key="5">
    <source>
        <dbReference type="EMBL" id="KJZ71189.1"/>
    </source>
</evidence>
<dbReference type="InterPro" id="IPR004330">
    <property type="entry name" value="FAR1_DNA_bnd_dom"/>
</dbReference>
<dbReference type="InterPro" id="IPR018289">
    <property type="entry name" value="MULE_transposase_dom"/>
</dbReference>
<dbReference type="EMBL" id="KQ030625">
    <property type="protein sequence ID" value="KJZ70447.1"/>
    <property type="molecule type" value="Genomic_DNA"/>
</dbReference>